<feature type="non-terminal residue" evidence="3">
    <location>
        <position position="1"/>
    </location>
</feature>
<dbReference type="InterPro" id="IPR020557">
    <property type="entry name" value="Fumarate_lyase_CS"/>
</dbReference>
<feature type="domain" description="Adenylosuccinate lyase C-terminal" evidence="2">
    <location>
        <begin position="171"/>
        <end position="256"/>
    </location>
</feature>
<dbReference type="GO" id="GO:0004018">
    <property type="term" value="F:N6-(1,2-dicarboxyethyl)AMP AMP-lyase (fumarate-forming) activity"/>
    <property type="evidence" value="ECO:0007669"/>
    <property type="project" value="TreeGrafter"/>
</dbReference>
<gene>
    <name evidence="3" type="ORF">S01H1_25169</name>
</gene>
<dbReference type="InterPro" id="IPR022761">
    <property type="entry name" value="Fumarate_lyase_N"/>
</dbReference>
<dbReference type="GO" id="GO:0005829">
    <property type="term" value="C:cytosol"/>
    <property type="evidence" value="ECO:0007669"/>
    <property type="project" value="TreeGrafter"/>
</dbReference>
<dbReference type="Gene3D" id="1.10.40.30">
    <property type="entry name" value="Fumarase/aspartase (C-terminal domain)"/>
    <property type="match status" value="1"/>
</dbReference>
<dbReference type="AlphaFoldDB" id="X0T383"/>
<name>X0T383_9ZZZZ</name>
<dbReference type="Pfam" id="PF10397">
    <property type="entry name" value="ADSL_C"/>
    <property type="match status" value="1"/>
</dbReference>
<dbReference type="PANTHER" id="PTHR43172">
    <property type="entry name" value="ADENYLOSUCCINATE LYASE"/>
    <property type="match status" value="1"/>
</dbReference>
<evidence type="ECO:0000313" key="3">
    <source>
        <dbReference type="EMBL" id="GAF87704.1"/>
    </source>
</evidence>
<dbReference type="SMART" id="SM00998">
    <property type="entry name" value="ADSL_C"/>
    <property type="match status" value="1"/>
</dbReference>
<comment type="caution">
    <text evidence="3">The sequence shown here is derived from an EMBL/GenBank/DDBJ whole genome shotgun (WGS) entry which is preliminary data.</text>
</comment>
<dbReference type="Gene3D" id="1.20.200.10">
    <property type="entry name" value="Fumarase/aspartase (Central domain)"/>
    <property type="match status" value="1"/>
</dbReference>
<keyword evidence="1" id="KW-0456">Lyase</keyword>
<dbReference type="EMBL" id="BARS01015173">
    <property type="protein sequence ID" value="GAF87704.1"/>
    <property type="molecule type" value="Genomic_DNA"/>
</dbReference>
<dbReference type="InterPro" id="IPR019468">
    <property type="entry name" value="AdenyloSucc_lyase_C"/>
</dbReference>
<reference evidence="3" key="1">
    <citation type="journal article" date="2014" name="Front. Microbiol.">
        <title>High frequency of phylogenetically diverse reductive dehalogenase-homologous genes in deep subseafloor sedimentary metagenomes.</title>
        <authorList>
            <person name="Kawai M."/>
            <person name="Futagami T."/>
            <person name="Toyoda A."/>
            <person name="Takaki Y."/>
            <person name="Nishi S."/>
            <person name="Hori S."/>
            <person name="Arai W."/>
            <person name="Tsubouchi T."/>
            <person name="Morono Y."/>
            <person name="Uchiyama I."/>
            <person name="Ito T."/>
            <person name="Fujiyama A."/>
            <person name="Inagaki F."/>
            <person name="Takami H."/>
        </authorList>
    </citation>
    <scope>NUCLEOTIDE SEQUENCE</scope>
    <source>
        <strain evidence="3">Expedition CK06-06</strain>
    </source>
</reference>
<dbReference type="Pfam" id="PF00206">
    <property type="entry name" value="Lyase_1"/>
    <property type="match status" value="1"/>
</dbReference>
<evidence type="ECO:0000256" key="1">
    <source>
        <dbReference type="ARBA" id="ARBA00023239"/>
    </source>
</evidence>
<evidence type="ECO:0000259" key="2">
    <source>
        <dbReference type="SMART" id="SM00998"/>
    </source>
</evidence>
<dbReference type="PANTHER" id="PTHR43172:SF1">
    <property type="entry name" value="ADENYLOSUCCINATE LYASE"/>
    <property type="match status" value="1"/>
</dbReference>
<dbReference type="SUPFAM" id="SSF48557">
    <property type="entry name" value="L-aspartase-like"/>
    <property type="match status" value="1"/>
</dbReference>
<dbReference type="InterPro" id="IPR008948">
    <property type="entry name" value="L-Aspartase-like"/>
</dbReference>
<dbReference type="GO" id="GO:0044208">
    <property type="term" value="P:'de novo' AMP biosynthetic process"/>
    <property type="evidence" value="ECO:0007669"/>
    <property type="project" value="TreeGrafter"/>
</dbReference>
<organism evidence="3">
    <name type="scientific">marine sediment metagenome</name>
    <dbReference type="NCBI Taxonomy" id="412755"/>
    <lineage>
        <taxon>unclassified sequences</taxon>
        <taxon>metagenomes</taxon>
        <taxon>ecological metagenomes</taxon>
    </lineage>
</organism>
<accession>X0T383</accession>
<sequence length="268" mass="29588">YAELLRGKGMTAGEMEERVLAQLDLEAFPVATQTYPRKMDYQVLCVLAGIAQSAGKFSLDLRLLQSPLFGELAEPFGRRQVGSSAMPFKRNPVRSETVCSLARLVAGLPRVAWDNAAHSILERTLDDSANRRSVLPEAFLAIDEILSRELRIVRGLRIGREAMQRNLSTYAPFAATEPLLMALARAGADRQDMHERIRRCSMAAWEAIQRGEDNPLAELLAADEVISSYLPADEIRAIIARGAGVGDAPERSRELARAIREAISSETR</sequence>
<protein>
    <recommendedName>
        <fullName evidence="2">Adenylosuccinate lyase C-terminal domain-containing protein</fullName>
    </recommendedName>
</protein>
<proteinExistence type="predicted"/>
<dbReference type="PROSITE" id="PS00163">
    <property type="entry name" value="FUMARATE_LYASES"/>
    <property type="match status" value="1"/>
</dbReference>
<dbReference type="GO" id="GO:0070626">
    <property type="term" value="F:(S)-2-(5-amino-1-(5-phospho-D-ribosyl)imidazole-4-carboxamido) succinate lyase (fumarate-forming) activity"/>
    <property type="evidence" value="ECO:0007669"/>
    <property type="project" value="TreeGrafter"/>
</dbReference>